<accession>A0A7C1GD38</accession>
<evidence type="ECO:0000256" key="1">
    <source>
        <dbReference type="SAM" id="Phobius"/>
    </source>
</evidence>
<feature type="transmembrane region" description="Helical" evidence="1">
    <location>
        <begin position="20"/>
        <end position="38"/>
    </location>
</feature>
<proteinExistence type="predicted"/>
<name>A0A7C1GD38_9CREN</name>
<dbReference type="EMBL" id="DSAY01000136">
    <property type="protein sequence ID" value="HDP15628.1"/>
    <property type="molecule type" value="Genomic_DNA"/>
</dbReference>
<feature type="transmembrane region" description="Helical" evidence="1">
    <location>
        <begin position="102"/>
        <end position="123"/>
    </location>
</feature>
<evidence type="ECO:0000313" key="2">
    <source>
        <dbReference type="EMBL" id="HDP15628.1"/>
    </source>
</evidence>
<feature type="transmembrane region" description="Helical" evidence="1">
    <location>
        <begin position="366"/>
        <end position="384"/>
    </location>
</feature>
<feature type="transmembrane region" description="Helical" evidence="1">
    <location>
        <begin position="159"/>
        <end position="177"/>
    </location>
</feature>
<feature type="transmembrane region" description="Helical" evidence="1">
    <location>
        <begin position="390"/>
        <end position="413"/>
    </location>
</feature>
<feature type="transmembrane region" description="Helical" evidence="1">
    <location>
        <begin position="287"/>
        <end position="307"/>
    </location>
</feature>
<protein>
    <submittedName>
        <fullName evidence="2">Uncharacterized protein</fullName>
    </submittedName>
</protein>
<reference evidence="2" key="1">
    <citation type="journal article" date="2020" name="mSystems">
        <title>Genome- and Community-Level Interaction Insights into Carbon Utilization and Element Cycling Functions of Hydrothermarchaeota in Hydrothermal Sediment.</title>
        <authorList>
            <person name="Zhou Z."/>
            <person name="Liu Y."/>
            <person name="Xu W."/>
            <person name="Pan J."/>
            <person name="Luo Z.H."/>
            <person name="Li M."/>
        </authorList>
    </citation>
    <scope>NUCLEOTIDE SEQUENCE [LARGE SCALE GENOMIC DNA]</scope>
    <source>
        <strain evidence="2">SpSt-116</strain>
    </source>
</reference>
<gene>
    <name evidence="2" type="ORF">ENN26_07650</name>
</gene>
<keyword evidence="1" id="KW-0812">Transmembrane</keyword>
<feature type="transmembrane region" description="Helical" evidence="1">
    <location>
        <begin position="50"/>
        <end position="68"/>
    </location>
</feature>
<keyword evidence="1" id="KW-1133">Transmembrane helix</keyword>
<sequence>MAKTFLVVLRLLLKNNQLHYVIGLALVVTVAMLLLQPGRLGKPPITKWEAIDYLSATTLSMFLLSLLLTGSERALLIEKVAERDLLLTQPVSLPTYLLAKDFYSSIASASNFYLGASFSLFIYGASAKSVLLFPLIVLVDLWFSSMLGILRLLVLAGRLSLSLLRASASVYLVAALLHSAGTRALSPLLTAPLRWVVRPLVFSLTLTEPWQQVLAESLPLAAMCVVLVPSYAKLAGRIVHPEEMKHFTEVMTESEKDAEPELSFLSDPRSSIFELYLWRPFTSKTHMTRFVAGTAILAVVGLLLRLFGSVEVIKEMVIFEYPFPVLIIAWMLASAVAFDLGPLWFLRVNLADFKALVVAETLKYTVYLSEVLVAITAFVVALTGRLDYLLLPLASLPLISGLSVSSLLAIAIIISKKKLVRYSSEGFTEPENWLFGIFLALTVPLLLVVELFIFLIEERVAWLPLYLVVAIVVSIVIMLAGVNIVADLLYSRDVAS</sequence>
<feature type="transmembrane region" description="Helical" evidence="1">
    <location>
        <begin position="327"/>
        <end position="346"/>
    </location>
</feature>
<organism evidence="2">
    <name type="scientific">Thermofilum adornatum</name>
    <dbReference type="NCBI Taxonomy" id="1365176"/>
    <lineage>
        <taxon>Archaea</taxon>
        <taxon>Thermoproteota</taxon>
        <taxon>Thermoprotei</taxon>
        <taxon>Thermofilales</taxon>
        <taxon>Thermofilaceae</taxon>
        <taxon>Thermofilum</taxon>
    </lineage>
</organism>
<feature type="transmembrane region" description="Helical" evidence="1">
    <location>
        <begin position="433"/>
        <end position="456"/>
    </location>
</feature>
<feature type="transmembrane region" description="Helical" evidence="1">
    <location>
        <begin position="130"/>
        <end position="153"/>
    </location>
</feature>
<keyword evidence="1" id="KW-0472">Membrane</keyword>
<comment type="caution">
    <text evidence="2">The sequence shown here is derived from an EMBL/GenBank/DDBJ whole genome shotgun (WGS) entry which is preliminary data.</text>
</comment>
<feature type="transmembrane region" description="Helical" evidence="1">
    <location>
        <begin position="462"/>
        <end position="490"/>
    </location>
</feature>
<dbReference type="AlphaFoldDB" id="A0A7C1GD38"/>